<organism evidence="10 11">
    <name type="scientific">Rhodothalassium salexigens DSM 2132</name>
    <dbReference type="NCBI Taxonomy" id="1188247"/>
    <lineage>
        <taxon>Bacteria</taxon>
        <taxon>Pseudomonadati</taxon>
        <taxon>Pseudomonadota</taxon>
        <taxon>Alphaproteobacteria</taxon>
        <taxon>Rhodothalassiales</taxon>
        <taxon>Rhodothalassiaceae</taxon>
        <taxon>Rhodothalassium</taxon>
    </lineage>
</organism>
<keyword evidence="3 9" id="KW-0032">Aminotransferase</keyword>
<keyword evidence="5 9" id="KW-0949">S-adenosyl-L-methionine</keyword>
<dbReference type="OrthoDB" id="9801834at2"/>
<comment type="function">
    <text evidence="9">Catalyzes the transfer of the alpha-amino group from S-adenosyl-L-methionine (SAM) to 7-keto-8-aminopelargonic acid (KAPA) to form 7,8-diaminopelargonic acid (DAPA). It is the only aminotransferase known to utilize SAM as an amino donor.</text>
</comment>
<dbReference type="NCBIfam" id="NF004624">
    <property type="entry name" value="PRK05964.1"/>
    <property type="match status" value="1"/>
</dbReference>
<feature type="binding site" evidence="9">
    <location>
        <position position="306"/>
    </location>
    <ligand>
        <name>substrate</name>
    </ligand>
</feature>
<gene>
    <name evidence="9" type="primary">bioA</name>
    <name evidence="10" type="ORF">EV659_10840</name>
</gene>
<feature type="binding site" evidence="9">
    <location>
        <position position="149"/>
    </location>
    <ligand>
        <name>substrate</name>
    </ligand>
</feature>
<dbReference type="InterPro" id="IPR015422">
    <property type="entry name" value="PyrdxlP-dep_Trfase_small"/>
</dbReference>
<name>A0A4R2PFK3_RHOSA</name>
<dbReference type="InterPro" id="IPR049704">
    <property type="entry name" value="Aminotrans_3_PPA_site"/>
</dbReference>
<evidence type="ECO:0000256" key="6">
    <source>
        <dbReference type="ARBA" id="ARBA00022756"/>
    </source>
</evidence>
<dbReference type="Pfam" id="PF00202">
    <property type="entry name" value="Aminotran_3"/>
    <property type="match status" value="1"/>
</dbReference>
<comment type="subcellular location">
    <subcellularLocation>
        <location evidence="9">Cytoplasm</location>
    </subcellularLocation>
</comment>
<dbReference type="RefSeq" id="WP_132708876.1">
    <property type="nucleotide sequence ID" value="NZ_JACIGF010000008.1"/>
</dbReference>
<dbReference type="EC" id="2.6.1.62" evidence="9"/>
<dbReference type="UniPathway" id="UPA00078">
    <property type="reaction ID" value="UER00160"/>
</dbReference>
<dbReference type="Proteomes" id="UP000295399">
    <property type="component" value="Unassembled WGS sequence"/>
</dbReference>
<evidence type="ECO:0000256" key="7">
    <source>
        <dbReference type="ARBA" id="ARBA00022898"/>
    </source>
</evidence>
<feature type="binding site" evidence="9">
    <location>
        <begin position="117"/>
        <end position="118"/>
    </location>
    <ligand>
        <name>pyridoxal 5'-phosphate</name>
        <dbReference type="ChEBI" id="CHEBI:597326"/>
    </ligand>
</feature>
<keyword evidence="4 9" id="KW-0808">Transferase</keyword>
<dbReference type="InParanoid" id="A0A4R2PFK3"/>
<evidence type="ECO:0000256" key="8">
    <source>
        <dbReference type="ARBA" id="ARBA00048449"/>
    </source>
</evidence>
<dbReference type="NCBIfam" id="TIGR00508">
    <property type="entry name" value="bioA"/>
    <property type="match status" value="1"/>
</dbReference>
<comment type="pathway">
    <text evidence="2 9">Cofactor biosynthesis; biotin biosynthesis; 7,8-diaminononanoate from 8-amino-7-oxononanoate (SAM route): step 1/1.</text>
</comment>
<dbReference type="GO" id="GO:0009102">
    <property type="term" value="P:biotin biosynthetic process"/>
    <property type="evidence" value="ECO:0007669"/>
    <property type="project" value="UniProtKB-UniRule"/>
</dbReference>
<dbReference type="HAMAP" id="MF_00834">
    <property type="entry name" value="BioA"/>
    <property type="match status" value="1"/>
</dbReference>
<evidence type="ECO:0000313" key="10">
    <source>
        <dbReference type="EMBL" id="TCP32941.1"/>
    </source>
</evidence>
<dbReference type="FunCoup" id="A0A4R2PFK3">
    <property type="interactions" value="207"/>
</dbReference>
<evidence type="ECO:0000256" key="9">
    <source>
        <dbReference type="HAMAP-Rule" id="MF_00834"/>
    </source>
</evidence>
<dbReference type="AlphaFoldDB" id="A0A4R2PFK3"/>
<reference evidence="10 11" key="1">
    <citation type="submission" date="2019-03" db="EMBL/GenBank/DDBJ databases">
        <title>Genomic Encyclopedia of Type Strains, Phase IV (KMG-IV): sequencing the most valuable type-strain genomes for metagenomic binning, comparative biology and taxonomic classification.</title>
        <authorList>
            <person name="Goeker M."/>
        </authorList>
    </citation>
    <scope>NUCLEOTIDE SEQUENCE [LARGE SCALE GENOMIC DNA]</scope>
    <source>
        <strain evidence="10 11">DSM 2132</strain>
    </source>
</reference>
<dbReference type="Gene3D" id="3.90.1150.10">
    <property type="entry name" value="Aspartate Aminotransferase, domain 1"/>
    <property type="match status" value="1"/>
</dbReference>
<feature type="binding site" evidence="9">
    <location>
        <position position="390"/>
    </location>
    <ligand>
        <name>substrate</name>
    </ligand>
</feature>
<dbReference type="CDD" id="cd00610">
    <property type="entry name" value="OAT_like"/>
    <property type="match status" value="1"/>
</dbReference>
<dbReference type="GO" id="GO:0030170">
    <property type="term" value="F:pyridoxal phosphate binding"/>
    <property type="evidence" value="ECO:0007669"/>
    <property type="project" value="UniProtKB-UniRule"/>
</dbReference>
<dbReference type="PANTHER" id="PTHR42684:SF17">
    <property type="entry name" value="ADENOSYLMETHIONINE-8-AMINO-7-OXONONANOATE AMINOTRANSFERASE"/>
    <property type="match status" value="1"/>
</dbReference>
<evidence type="ECO:0000256" key="5">
    <source>
        <dbReference type="ARBA" id="ARBA00022691"/>
    </source>
</evidence>
<keyword evidence="11" id="KW-1185">Reference proteome</keyword>
<feature type="binding site" evidence="9">
    <location>
        <begin position="307"/>
        <end position="308"/>
    </location>
    <ligand>
        <name>pyridoxal 5'-phosphate</name>
        <dbReference type="ChEBI" id="CHEBI:597326"/>
    </ligand>
</feature>
<feature type="modified residue" description="N6-(pyridoxal phosphate)lysine" evidence="9">
    <location>
        <position position="272"/>
    </location>
</feature>
<sequence length="423" mass="45643">MWSPSDTPDWLRTGLDHLWFPYTQMKTMTPPLPAVATRGSEIVLADGRRLVDGVASWWTAAHGYNHPHILTAMAEQMARLPHVMFGGLMNEPAARLAGRLAAKLPGDLNRCFFAESGSVSVEVAMKMAVQYRLNRGEQRSKILCFEGGYHGDTIATMAVCDPEEGMHSRFAGLLPRHVVAPLPVDGERRGHVAALVEAHGHELAAILIEPLVQGAGGMRFHDADLLRFLRDLADAHGLMLIFDEIFVGFGRTGALFACEKAGVVPDIVTLSKALTGGVAPLSACVATERVFEGFWSDDPEHALMHGPTYMAHALGCAAANASLDLFETEDRLAQAAAIEAQLAAELAPARDLPGVRDVRTLGAIGVVELDTPPDTERLRARFIDRGVWVRPFGSIVYLTPALTIAPDDLSRLTGAIIAELRAG</sequence>
<dbReference type="PROSITE" id="PS00600">
    <property type="entry name" value="AA_TRANSFER_CLASS_3"/>
    <property type="match status" value="1"/>
</dbReference>
<dbReference type="InterPro" id="IPR005815">
    <property type="entry name" value="BioA"/>
</dbReference>
<dbReference type="FunFam" id="3.40.640.10:FF:000004">
    <property type="entry name" value="Acetylornithine aminotransferase"/>
    <property type="match status" value="1"/>
</dbReference>
<keyword evidence="9" id="KW-0963">Cytoplasm</keyword>
<dbReference type="SUPFAM" id="SSF53383">
    <property type="entry name" value="PLP-dependent transferases"/>
    <property type="match status" value="1"/>
</dbReference>
<dbReference type="Gene3D" id="3.40.640.10">
    <property type="entry name" value="Type I PLP-dependent aspartate aminotransferase-like (Major domain)"/>
    <property type="match status" value="1"/>
</dbReference>
<feature type="binding site" evidence="9">
    <location>
        <position position="272"/>
    </location>
    <ligand>
        <name>substrate</name>
    </ligand>
</feature>
<protein>
    <recommendedName>
        <fullName evidence="9">Adenosylmethionine-8-amino-7-oxononanoate aminotransferase</fullName>
        <ecNumber evidence="9">2.6.1.62</ecNumber>
    </recommendedName>
    <alternativeName>
        <fullName evidence="9">7,8-diamino-pelargonic acid aminotransferase</fullName>
        <shortName evidence="9">DAPA AT</shortName>
        <shortName evidence="9">DAPA aminotransferase</shortName>
    </alternativeName>
    <alternativeName>
        <fullName evidence="9">7,8-diaminononanoate synthase</fullName>
        <shortName evidence="9">DANS</shortName>
    </alternativeName>
    <alternativeName>
        <fullName evidence="9">Diaminopelargonic acid synthase</fullName>
    </alternativeName>
</protein>
<keyword evidence="7 9" id="KW-0663">Pyridoxal phosphate</keyword>
<comment type="caution">
    <text evidence="10">The sequence shown here is derived from an EMBL/GenBank/DDBJ whole genome shotgun (WGS) entry which is preliminary data.</text>
</comment>
<dbReference type="PANTHER" id="PTHR42684">
    <property type="entry name" value="ADENOSYLMETHIONINE-8-AMINO-7-OXONONANOATE AMINOTRANSFERASE"/>
    <property type="match status" value="1"/>
</dbReference>
<dbReference type="InterPro" id="IPR005814">
    <property type="entry name" value="Aminotrans_3"/>
</dbReference>
<comment type="catalytic activity">
    <reaction evidence="8 9">
        <text>(8S)-8-amino-7-oxononanoate + S-adenosyl-L-methionine = S-adenosyl-4-methylsulfanyl-2-oxobutanoate + (7R,8S)-7,8-diammoniononanoate</text>
        <dbReference type="Rhea" id="RHEA:16861"/>
        <dbReference type="ChEBI" id="CHEBI:16490"/>
        <dbReference type="ChEBI" id="CHEBI:59789"/>
        <dbReference type="ChEBI" id="CHEBI:149468"/>
        <dbReference type="ChEBI" id="CHEBI:149469"/>
        <dbReference type="EC" id="2.6.1.62"/>
    </reaction>
</comment>
<comment type="similarity">
    <text evidence="9">Belongs to the class-III pyridoxal-phosphate-dependent aminotransferase family. BioA subfamily.</text>
</comment>
<dbReference type="GO" id="GO:0004015">
    <property type="term" value="F:adenosylmethionine-8-amino-7-oxononanoate transaminase activity"/>
    <property type="evidence" value="ECO:0007669"/>
    <property type="project" value="UniProtKB-UniRule"/>
</dbReference>
<feature type="binding site" evidence="9">
    <location>
        <position position="243"/>
    </location>
    <ligand>
        <name>pyridoxal 5'-phosphate</name>
        <dbReference type="ChEBI" id="CHEBI:597326"/>
    </ligand>
</feature>
<dbReference type="EMBL" id="SLXO01000008">
    <property type="protein sequence ID" value="TCP32941.1"/>
    <property type="molecule type" value="Genomic_DNA"/>
</dbReference>
<proteinExistence type="inferred from homology"/>
<feature type="site" description="Participates in the substrate recognition with KAPA and in a stacking interaction with the adenine ring of SAM" evidence="9">
    <location>
        <position position="22"/>
    </location>
</feature>
<evidence type="ECO:0000256" key="4">
    <source>
        <dbReference type="ARBA" id="ARBA00022679"/>
    </source>
</evidence>
<evidence type="ECO:0000256" key="3">
    <source>
        <dbReference type="ARBA" id="ARBA00022576"/>
    </source>
</evidence>
<dbReference type="InterPro" id="IPR015424">
    <property type="entry name" value="PyrdxlP-dep_Trfase"/>
</dbReference>
<accession>A0A4R2PFK3</accession>
<dbReference type="InterPro" id="IPR015421">
    <property type="entry name" value="PyrdxlP-dep_Trfase_major"/>
</dbReference>
<comment type="cofactor">
    <cofactor evidence="1 9">
        <name>pyridoxal 5'-phosphate</name>
        <dbReference type="ChEBI" id="CHEBI:597326"/>
    </cofactor>
</comment>
<feature type="binding site" evidence="9">
    <location>
        <position position="57"/>
    </location>
    <ligand>
        <name>substrate</name>
    </ligand>
</feature>
<dbReference type="GO" id="GO:0005737">
    <property type="term" value="C:cytoplasm"/>
    <property type="evidence" value="ECO:0007669"/>
    <property type="project" value="UniProtKB-SubCell"/>
</dbReference>
<keyword evidence="6 9" id="KW-0093">Biotin biosynthesis</keyword>
<comment type="subunit">
    <text evidence="9">Homodimer.</text>
</comment>
<evidence type="ECO:0000256" key="1">
    <source>
        <dbReference type="ARBA" id="ARBA00001933"/>
    </source>
</evidence>
<evidence type="ECO:0000256" key="2">
    <source>
        <dbReference type="ARBA" id="ARBA00005063"/>
    </source>
</evidence>
<evidence type="ECO:0000313" key="11">
    <source>
        <dbReference type="Proteomes" id="UP000295399"/>
    </source>
</evidence>